<dbReference type="Gene3D" id="3.30.420.40">
    <property type="match status" value="2"/>
</dbReference>
<dbReference type="Pfam" id="PF00012">
    <property type="entry name" value="HSP70"/>
    <property type="match status" value="3"/>
</dbReference>
<dbReference type="AlphaFoldDB" id="D1AA40"/>
<evidence type="ECO:0000256" key="2">
    <source>
        <dbReference type="ARBA" id="ARBA00022553"/>
    </source>
</evidence>
<dbReference type="OrthoDB" id="9766019at2"/>
<dbReference type="PANTHER" id="PTHR19375">
    <property type="entry name" value="HEAT SHOCK PROTEIN 70KDA"/>
    <property type="match status" value="1"/>
</dbReference>
<evidence type="ECO:0000256" key="4">
    <source>
        <dbReference type="ARBA" id="ARBA00022840"/>
    </source>
</evidence>
<dbReference type="KEGG" id="tcu:Tcur_1395"/>
<proteinExistence type="inferred from homology"/>
<keyword evidence="4 7" id="KW-0067">ATP-binding</keyword>
<dbReference type="FunFam" id="3.90.640.10:FF:000003">
    <property type="entry name" value="Molecular chaperone DnaK"/>
    <property type="match status" value="1"/>
</dbReference>
<accession>D1AA40</accession>
<dbReference type="eggNOG" id="COG0443">
    <property type="taxonomic scope" value="Bacteria"/>
</dbReference>
<dbReference type="Gene3D" id="2.60.34.10">
    <property type="entry name" value="Substrate Binding Domain Of DNAk, Chain A, domain 1"/>
    <property type="match status" value="1"/>
</dbReference>
<evidence type="ECO:0000256" key="6">
    <source>
        <dbReference type="ARBA" id="ARBA00023186"/>
    </source>
</evidence>
<organism evidence="8 9">
    <name type="scientific">Thermomonospora curvata (strain ATCC 19995 / DSM 43183 / JCM 3096 / KCTC 9072 / NBRC 15933 / NCIMB 10081 / Henssen B9)</name>
    <dbReference type="NCBI Taxonomy" id="471852"/>
    <lineage>
        <taxon>Bacteria</taxon>
        <taxon>Bacillati</taxon>
        <taxon>Actinomycetota</taxon>
        <taxon>Actinomycetes</taxon>
        <taxon>Streptosporangiales</taxon>
        <taxon>Thermomonosporaceae</taxon>
        <taxon>Thermomonospora</taxon>
    </lineage>
</organism>
<dbReference type="PROSITE" id="PS00329">
    <property type="entry name" value="HSP70_2"/>
    <property type="match status" value="1"/>
</dbReference>
<evidence type="ECO:0000313" key="9">
    <source>
        <dbReference type="Proteomes" id="UP000001918"/>
    </source>
</evidence>
<keyword evidence="9" id="KW-1185">Reference proteome</keyword>
<dbReference type="InterPro" id="IPR029047">
    <property type="entry name" value="HSP70_peptide-bd_sf"/>
</dbReference>
<dbReference type="PROSITE" id="PS01036">
    <property type="entry name" value="HSP70_3"/>
    <property type="match status" value="1"/>
</dbReference>
<dbReference type="SUPFAM" id="SSF53067">
    <property type="entry name" value="Actin-like ATPase domain"/>
    <property type="match status" value="2"/>
</dbReference>
<dbReference type="STRING" id="471852.Tcur_1395"/>
<keyword evidence="6" id="KW-0143">Chaperone</keyword>
<evidence type="ECO:0000256" key="7">
    <source>
        <dbReference type="RuleBase" id="RU003322"/>
    </source>
</evidence>
<dbReference type="Proteomes" id="UP000001918">
    <property type="component" value="Chromosome"/>
</dbReference>
<dbReference type="HOGENOM" id="CLU_005965_0_0_11"/>
<dbReference type="RefSeq" id="WP_012851760.1">
    <property type="nucleotide sequence ID" value="NC_013510.1"/>
</dbReference>
<protein>
    <submittedName>
        <fullName evidence="8">Heat shock protein 70</fullName>
    </submittedName>
</protein>
<keyword evidence="5 8" id="KW-0346">Stress response</keyword>
<dbReference type="FunFam" id="3.30.420.40:FF:000071">
    <property type="entry name" value="Molecular chaperone DnaK"/>
    <property type="match status" value="1"/>
</dbReference>
<dbReference type="SUPFAM" id="SSF100920">
    <property type="entry name" value="Heat shock protein 70kD (HSP70), peptide-binding domain"/>
    <property type="match status" value="1"/>
</dbReference>
<sequence length="538" mass="58075">MTTFGIDLGTTYSCIAYIDETGRPVVAKNMVGQDTTPSVVYFETPDNVVVGQDAKASAKLFPDQVVSLIKRQMGKQFEMDFHGVKHTPETISALILKELARAASEYVHQEVRDVVITVPAYFGVAEREATRNAGKIAGLNVLNLIPEPVAAALHYGTLTAEGDATILVYDLGGGTFDTTVVRMQGGDVQVVCTDGDHRLGGADWDERIADYLLQGFLDANLGSEAADNEDFLQELALAAEDMKKALSTTRSRRHNMRFGGATAQVELTREKFEELTEDLLTRTFDITERTIEQAGAQGVTSFDEVLLVGGSTRMPAVAEGLRKRFGFEPKLHDPDLAVAKGAAQFALIESIKIRLPGEEGGTAAPSEEAVAQVAERIGMEPEKVRRLVGRRVAAVVPRAFGVKVLDDVAGGEERFSISHVLKANTPLPARPDPQRFCTAYPNQVAIEVEIWEQAGAVESPNLADNVKIGEGTITDLPPLPQGSPVDITFAMDELGTLSVHAVELQTKKDLTIEIRIEGLSEAQVNEAKAAIARYSTSG</sequence>
<dbReference type="CDD" id="cd24029">
    <property type="entry name" value="ASKHA_NBD_HSP70_DnaK_HscA_HscC"/>
    <property type="match status" value="1"/>
</dbReference>
<dbReference type="PRINTS" id="PR00301">
    <property type="entry name" value="HEATSHOCK70"/>
</dbReference>
<dbReference type="InterPro" id="IPR013126">
    <property type="entry name" value="Hsp_70_fam"/>
</dbReference>
<dbReference type="GO" id="GO:0005524">
    <property type="term" value="F:ATP binding"/>
    <property type="evidence" value="ECO:0007669"/>
    <property type="project" value="UniProtKB-KW"/>
</dbReference>
<evidence type="ECO:0000313" key="8">
    <source>
        <dbReference type="EMBL" id="ACY96976.1"/>
    </source>
</evidence>
<gene>
    <name evidence="8" type="ordered locus">Tcur_1395</name>
</gene>
<dbReference type="EMBL" id="CP001738">
    <property type="protein sequence ID" value="ACY96976.1"/>
    <property type="molecule type" value="Genomic_DNA"/>
</dbReference>
<evidence type="ECO:0000256" key="5">
    <source>
        <dbReference type="ARBA" id="ARBA00023016"/>
    </source>
</evidence>
<dbReference type="PROSITE" id="PS00297">
    <property type="entry name" value="HSP70_1"/>
    <property type="match status" value="1"/>
</dbReference>
<dbReference type="InterPro" id="IPR018181">
    <property type="entry name" value="Heat_shock_70_CS"/>
</dbReference>
<dbReference type="InterPro" id="IPR043129">
    <property type="entry name" value="ATPase_NBD"/>
</dbReference>
<evidence type="ECO:0000256" key="3">
    <source>
        <dbReference type="ARBA" id="ARBA00022741"/>
    </source>
</evidence>
<evidence type="ECO:0000256" key="1">
    <source>
        <dbReference type="ARBA" id="ARBA00007381"/>
    </source>
</evidence>
<keyword evidence="3 7" id="KW-0547">Nucleotide-binding</keyword>
<comment type="similarity">
    <text evidence="1 7">Belongs to the heat shock protein 70 family.</text>
</comment>
<dbReference type="GO" id="GO:0140662">
    <property type="term" value="F:ATP-dependent protein folding chaperone"/>
    <property type="evidence" value="ECO:0007669"/>
    <property type="project" value="InterPro"/>
</dbReference>
<name>D1AA40_THECD</name>
<reference evidence="8 9" key="1">
    <citation type="journal article" date="2011" name="Stand. Genomic Sci.">
        <title>Complete genome sequence of Thermomonospora curvata type strain (B9).</title>
        <authorList>
            <person name="Chertkov O."/>
            <person name="Sikorski J."/>
            <person name="Nolan M."/>
            <person name="Lapidus A."/>
            <person name="Lucas S."/>
            <person name="Del Rio T.G."/>
            <person name="Tice H."/>
            <person name="Cheng J.F."/>
            <person name="Goodwin L."/>
            <person name="Pitluck S."/>
            <person name="Liolios K."/>
            <person name="Ivanova N."/>
            <person name="Mavromatis K."/>
            <person name="Mikhailova N."/>
            <person name="Ovchinnikova G."/>
            <person name="Pati A."/>
            <person name="Chen A."/>
            <person name="Palaniappan K."/>
            <person name="Djao O.D."/>
            <person name="Land M."/>
            <person name="Hauser L."/>
            <person name="Chang Y.J."/>
            <person name="Jeffries C.D."/>
            <person name="Brettin T."/>
            <person name="Han C."/>
            <person name="Detter J.C."/>
            <person name="Rohde M."/>
            <person name="Goker M."/>
            <person name="Woyke T."/>
            <person name="Bristow J."/>
            <person name="Eisen J.A."/>
            <person name="Markowitz V."/>
            <person name="Hugenholtz P."/>
            <person name="Klenk H.P."/>
            <person name="Kyrpides N.C."/>
        </authorList>
    </citation>
    <scope>NUCLEOTIDE SEQUENCE [LARGE SCALE GENOMIC DNA]</scope>
    <source>
        <strain evidence="9">ATCC 19995 / DSM 43183 / JCM 3096 / KCTC 9072 / NBRC 15933 / NCIMB 10081 / Henssen B9</strain>
    </source>
</reference>
<dbReference type="Gene3D" id="3.90.640.10">
    <property type="entry name" value="Actin, Chain A, domain 4"/>
    <property type="match status" value="1"/>
</dbReference>
<keyword evidence="2" id="KW-0597">Phosphoprotein</keyword>